<accession>A0AAE1Q602</accession>
<keyword evidence="3" id="KW-1185">Reference proteome</keyword>
<gene>
    <name evidence="2" type="ORF">Pmani_008870</name>
</gene>
<evidence type="ECO:0000313" key="2">
    <source>
        <dbReference type="EMBL" id="KAK4320261.1"/>
    </source>
</evidence>
<protein>
    <recommendedName>
        <fullName evidence="4">Secreted protein</fullName>
    </recommendedName>
</protein>
<dbReference type="EMBL" id="JAWZYT010000681">
    <property type="protein sequence ID" value="KAK4320261.1"/>
    <property type="molecule type" value="Genomic_DNA"/>
</dbReference>
<evidence type="ECO:0000256" key="1">
    <source>
        <dbReference type="SAM" id="SignalP"/>
    </source>
</evidence>
<evidence type="ECO:0000313" key="3">
    <source>
        <dbReference type="Proteomes" id="UP001292094"/>
    </source>
</evidence>
<organism evidence="2 3">
    <name type="scientific">Petrolisthes manimaculis</name>
    <dbReference type="NCBI Taxonomy" id="1843537"/>
    <lineage>
        <taxon>Eukaryota</taxon>
        <taxon>Metazoa</taxon>
        <taxon>Ecdysozoa</taxon>
        <taxon>Arthropoda</taxon>
        <taxon>Crustacea</taxon>
        <taxon>Multicrustacea</taxon>
        <taxon>Malacostraca</taxon>
        <taxon>Eumalacostraca</taxon>
        <taxon>Eucarida</taxon>
        <taxon>Decapoda</taxon>
        <taxon>Pleocyemata</taxon>
        <taxon>Anomura</taxon>
        <taxon>Galatheoidea</taxon>
        <taxon>Porcellanidae</taxon>
        <taxon>Petrolisthes</taxon>
    </lineage>
</organism>
<dbReference type="AlphaFoldDB" id="A0AAE1Q602"/>
<feature type="signal peptide" evidence="1">
    <location>
        <begin position="1"/>
        <end position="15"/>
    </location>
</feature>
<name>A0AAE1Q602_9EUCA</name>
<reference evidence="2" key="1">
    <citation type="submission" date="2023-11" db="EMBL/GenBank/DDBJ databases">
        <title>Genome assemblies of two species of porcelain crab, Petrolisthes cinctipes and Petrolisthes manimaculis (Anomura: Porcellanidae).</title>
        <authorList>
            <person name="Angst P."/>
        </authorList>
    </citation>
    <scope>NUCLEOTIDE SEQUENCE</scope>
    <source>
        <strain evidence="2">PB745_02</strain>
        <tissue evidence="2">Gill</tissue>
    </source>
</reference>
<evidence type="ECO:0008006" key="4">
    <source>
        <dbReference type="Google" id="ProtNLM"/>
    </source>
</evidence>
<sequence>MLLLLFLTVLPLAWTHSNESRPKPLSQASNRGMNWKKCNNQQCKKLGGTCYNPLSTPDDCTMTEEMRVIAVILDCVVMLTVCVGPCVNVSPMNNQIHSIHVAVQLARVVVKKKGVNSPCFAIRMVHLGYVCAHLWMKSPTTLQALLI</sequence>
<feature type="chain" id="PRO_5042230220" description="Secreted protein" evidence="1">
    <location>
        <begin position="16"/>
        <end position="147"/>
    </location>
</feature>
<keyword evidence="1" id="KW-0732">Signal</keyword>
<proteinExistence type="predicted"/>
<comment type="caution">
    <text evidence="2">The sequence shown here is derived from an EMBL/GenBank/DDBJ whole genome shotgun (WGS) entry which is preliminary data.</text>
</comment>
<dbReference type="Proteomes" id="UP001292094">
    <property type="component" value="Unassembled WGS sequence"/>
</dbReference>